<accession>A0A5C2SDL1</accession>
<evidence type="ECO:0000256" key="1">
    <source>
        <dbReference type="SAM" id="MobiDB-lite"/>
    </source>
</evidence>
<evidence type="ECO:0000313" key="3">
    <source>
        <dbReference type="Proteomes" id="UP000313359"/>
    </source>
</evidence>
<evidence type="ECO:0000313" key="2">
    <source>
        <dbReference type="EMBL" id="RPD61229.1"/>
    </source>
</evidence>
<protein>
    <submittedName>
        <fullName evidence="2">Uncharacterized protein</fullName>
    </submittedName>
</protein>
<reference evidence="2" key="1">
    <citation type="journal article" date="2018" name="Genome Biol. Evol.">
        <title>Genomics and development of Lentinus tigrinus, a white-rot wood-decaying mushroom with dimorphic fruiting bodies.</title>
        <authorList>
            <person name="Wu B."/>
            <person name="Xu Z."/>
            <person name="Knudson A."/>
            <person name="Carlson A."/>
            <person name="Chen N."/>
            <person name="Kovaka S."/>
            <person name="LaButti K."/>
            <person name="Lipzen A."/>
            <person name="Pennachio C."/>
            <person name="Riley R."/>
            <person name="Schakwitz W."/>
            <person name="Umezawa K."/>
            <person name="Ohm R.A."/>
            <person name="Grigoriev I.V."/>
            <person name="Nagy L.G."/>
            <person name="Gibbons J."/>
            <person name="Hibbett D."/>
        </authorList>
    </citation>
    <scope>NUCLEOTIDE SEQUENCE [LARGE SCALE GENOMIC DNA]</scope>
    <source>
        <strain evidence="2">ALCF2SS1-6</strain>
    </source>
</reference>
<gene>
    <name evidence="2" type="ORF">L227DRAFT_80203</name>
</gene>
<sequence length="68" mass="7368">MDASNVVWTHGRLHRSSALALRSFTVREERYEDKGRAAARQQPSLCHSVSPGGPLSCSVTGKGPPKHV</sequence>
<dbReference type="EMBL" id="ML122263">
    <property type="protein sequence ID" value="RPD61229.1"/>
    <property type="molecule type" value="Genomic_DNA"/>
</dbReference>
<feature type="region of interest" description="Disordered" evidence="1">
    <location>
        <begin position="33"/>
        <end position="68"/>
    </location>
</feature>
<keyword evidence="3" id="KW-1185">Reference proteome</keyword>
<organism evidence="2 3">
    <name type="scientific">Lentinus tigrinus ALCF2SS1-6</name>
    <dbReference type="NCBI Taxonomy" id="1328759"/>
    <lineage>
        <taxon>Eukaryota</taxon>
        <taxon>Fungi</taxon>
        <taxon>Dikarya</taxon>
        <taxon>Basidiomycota</taxon>
        <taxon>Agaricomycotina</taxon>
        <taxon>Agaricomycetes</taxon>
        <taxon>Polyporales</taxon>
        <taxon>Polyporaceae</taxon>
        <taxon>Lentinus</taxon>
    </lineage>
</organism>
<dbReference type="Proteomes" id="UP000313359">
    <property type="component" value="Unassembled WGS sequence"/>
</dbReference>
<name>A0A5C2SDL1_9APHY</name>
<dbReference type="AlphaFoldDB" id="A0A5C2SDL1"/>
<proteinExistence type="predicted"/>